<dbReference type="Gene3D" id="3.50.50.60">
    <property type="entry name" value="FAD/NAD(P)-binding domain"/>
    <property type="match status" value="2"/>
</dbReference>
<evidence type="ECO:0000313" key="3">
    <source>
        <dbReference type="EMBL" id="BAO56081.1"/>
    </source>
</evidence>
<dbReference type="AlphaFoldDB" id="W8W0C4"/>
<dbReference type="KEGG" id="nmf:NMS_2072"/>
<dbReference type="OrthoDB" id="56323at2"/>
<protein>
    <submittedName>
        <fullName evidence="3">Amine oxidase, flavin-containing</fullName>
    </submittedName>
</protein>
<dbReference type="SUPFAM" id="SSF54373">
    <property type="entry name" value="FAD-linked reductases, C-terminal domain"/>
    <property type="match status" value="1"/>
</dbReference>
<name>W8W0C4_9FLAO</name>
<dbReference type="Pfam" id="PF01593">
    <property type="entry name" value="Amino_oxidase"/>
    <property type="match status" value="1"/>
</dbReference>
<dbReference type="PANTHER" id="PTHR43563">
    <property type="entry name" value="AMINE OXIDASE"/>
    <property type="match status" value="1"/>
</dbReference>
<evidence type="ECO:0000313" key="4">
    <source>
        <dbReference type="Proteomes" id="UP000031760"/>
    </source>
</evidence>
<dbReference type="InterPro" id="IPR036188">
    <property type="entry name" value="FAD/NAD-bd_sf"/>
</dbReference>
<comment type="similarity">
    <text evidence="1">Belongs to the flavin monoamine oxidase family.</text>
</comment>
<dbReference type="Pfam" id="PF13450">
    <property type="entry name" value="NAD_binding_8"/>
    <property type="match status" value="1"/>
</dbReference>
<reference evidence="3 4" key="1">
    <citation type="journal article" date="2014" name="Proc. Natl. Acad. Sci. U.S.A.">
        <title>Functional characterization of flavobacteria rhodopsins reveals a unique class of light-driven chloride pump in bacteria.</title>
        <authorList>
            <person name="Yoshizawa S."/>
            <person name="Kumagai Y."/>
            <person name="Kim H."/>
            <person name="Ogura Y."/>
            <person name="Hayashi T."/>
            <person name="Iwasaki W."/>
            <person name="DeLong E.F."/>
            <person name="Kogure K."/>
        </authorList>
    </citation>
    <scope>NUCLEOTIDE SEQUENCE [LARGE SCALE GENOMIC DNA]</scope>
    <source>
        <strain evidence="3 4">S1-08</strain>
    </source>
</reference>
<dbReference type="RefSeq" id="WP_041496570.1">
    <property type="nucleotide sequence ID" value="NZ_AP014548.1"/>
</dbReference>
<gene>
    <name evidence="3" type="ORF">NMS_2072</name>
</gene>
<dbReference type="EMBL" id="AP014548">
    <property type="protein sequence ID" value="BAO56081.1"/>
    <property type="molecule type" value="Genomic_DNA"/>
</dbReference>
<feature type="domain" description="Amine oxidase" evidence="2">
    <location>
        <begin position="108"/>
        <end position="344"/>
    </location>
</feature>
<keyword evidence="4" id="KW-1185">Reference proteome</keyword>
<dbReference type="STRING" id="1454201.NMS_2072"/>
<dbReference type="HOGENOM" id="CLU_004498_0_2_10"/>
<organism evidence="3 4">
    <name type="scientific">Nonlabens marinus S1-08</name>
    <dbReference type="NCBI Taxonomy" id="1454201"/>
    <lineage>
        <taxon>Bacteria</taxon>
        <taxon>Pseudomonadati</taxon>
        <taxon>Bacteroidota</taxon>
        <taxon>Flavobacteriia</taxon>
        <taxon>Flavobacteriales</taxon>
        <taxon>Flavobacteriaceae</taxon>
        <taxon>Nonlabens</taxon>
    </lineage>
</organism>
<accession>W8W0C4</accession>
<dbReference type="InterPro" id="IPR050703">
    <property type="entry name" value="Flavin_MAO"/>
</dbReference>
<dbReference type="Gene3D" id="3.90.660.20">
    <property type="entry name" value="Protoporphyrinogen oxidase, mitochondrial, domain 2"/>
    <property type="match status" value="1"/>
</dbReference>
<evidence type="ECO:0000259" key="2">
    <source>
        <dbReference type="Pfam" id="PF01593"/>
    </source>
</evidence>
<evidence type="ECO:0000256" key="1">
    <source>
        <dbReference type="ARBA" id="ARBA00005995"/>
    </source>
</evidence>
<proteinExistence type="inferred from homology"/>
<dbReference type="InterPro" id="IPR002937">
    <property type="entry name" value="Amino_oxidase"/>
</dbReference>
<sequence>MHAKITILGGGLTGVYLGYLLQLKGMDYQILEGRSRLGGRIFTKMSGNHVPIDLGAAWFWDYNPKLKQLLEDLNILTHPQSMGPKVWYQPTANASYQQFQLPPQEQISYRIKGGATNLILSLASTLDAEKIHLDTMVNRVTREEKGYKLQTSQGIFTTEKVICALPPAILNARISFDPELPNDYQQIASKTHTWMENSIKFGIGFPKAFWKYEQIPVTSFSNYGPITELYDYSNADQDRFAMMGFLHPEANTWTPEDRKAKVMQQLETIFGTRVLDYISYEEIVWQEQEFTHVASNNSLTPHQNNGHSLLRQTFHENSLIMAGSETSAVLPGYMEGALHSAQTAFDLLK</sequence>
<dbReference type="PANTHER" id="PTHR43563:SF1">
    <property type="entry name" value="AMINE OXIDASE [FLAVIN-CONTAINING] B"/>
    <property type="match status" value="1"/>
</dbReference>
<dbReference type="GO" id="GO:0016491">
    <property type="term" value="F:oxidoreductase activity"/>
    <property type="evidence" value="ECO:0007669"/>
    <property type="project" value="InterPro"/>
</dbReference>
<dbReference type="Proteomes" id="UP000031760">
    <property type="component" value="Chromosome"/>
</dbReference>
<dbReference type="SUPFAM" id="SSF51905">
    <property type="entry name" value="FAD/NAD(P)-binding domain"/>
    <property type="match status" value="1"/>
</dbReference>